<dbReference type="SUPFAM" id="SSF54928">
    <property type="entry name" value="RNA-binding domain, RBD"/>
    <property type="match status" value="1"/>
</dbReference>
<evidence type="ECO:0000313" key="2">
    <source>
        <dbReference type="Proteomes" id="UP000789396"/>
    </source>
</evidence>
<dbReference type="GO" id="GO:0003676">
    <property type="term" value="F:nucleic acid binding"/>
    <property type="evidence" value="ECO:0007669"/>
    <property type="project" value="InterPro"/>
</dbReference>
<name>A0A9N9G209_9GLOM</name>
<dbReference type="EMBL" id="CAJVPZ010006283">
    <property type="protein sequence ID" value="CAG8571739.1"/>
    <property type="molecule type" value="Genomic_DNA"/>
</dbReference>
<feature type="non-terminal residue" evidence="1">
    <location>
        <position position="1"/>
    </location>
</feature>
<sequence>TFEIQAIQHNSAQPPTIKITSSGIIIHDVPLGITIADINNAASTIGKVKSISLREKARWQTAHVNFEETDKQLDIQNIWAITIKKDSCRVYPKNNFLEIKEYRNQFISKLTNLSPGCTAYELKQLLDKIKAKTCFIPHTRNKYN</sequence>
<evidence type="ECO:0000313" key="1">
    <source>
        <dbReference type="EMBL" id="CAG8571739.1"/>
    </source>
</evidence>
<keyword evidence="2" id="KW-1185">Reference proteome</keyword>
<reference evidence="1" key="1">
    <citation type="submission" date="2021-06" db="EMBL/GenBank/DDBJ databases">
        <authorList>
            <person name="Kallberg Y."/>
            <person name="Tangrot J."/>
            <person name="Rosling A."/>
        </authorList>
    </citation>
    <scope>NUCLEOTIDE SEQUENCE</scope>
    <source>
        <strain evidence="1">IN212</strain>
    </source>
</reference>
<gene>
    <name evidence="1" type="ORF">RFULGI_LOCUS5484</name>
</gene>
<accession>A0A9N9G209</accession>
<dbReference type="Proteomes" id="UP000789396">
    <property type="component" value="Unassembled WGS sequence"/>
</dbReference>
<protein>
    <submittedName>
        <fullName evidence="1">13156_t:CDS:1</fullName>
    </submittedName>
</protein>
<dbReference type="AlphaFoldDB" id="A0A9N9G209"/>
<dbReference type="OrthoDB" id="2416239at2759"/>
<organism evidence="1 2">
    <name type="scientific">Racocetra fulgida</name>
    <dbReference type="NCBI Taxonomy" id="60492"/>
    <lineage>
        <taxon>Eukaryota</taxon>
        <taxon>Fungi</taxon>
        <taxon>Fungi incertae sedis</taxon>
        <taxon>Mucoromycota</taxon>
        <taxon>Glomeromycotina</taxon>
        <taxon>Glomeromycetes</taxon>
        <taxon>Diversisporales</taxon>
        <taxon>Gigasporaceae</taxon>
        <taxon>Racocetra</taxon>
    </lineage>
</organism>
<proteinExistence type="predicted"/>
<comment type="caution">
    <text evidence="1">The sequence shown here is derived from an EMBL/GenBank/DDBJ whole genome shotgun (WGS) entry which is preliminary data.</text>
</comment>
<dbReference type="InterPro" id="IPR035979">
    <property type="entry name" value="RBD_domain_sf"/>
</dbReference>